<evidence type="ECO:0000259" key="3">
    <source>
        <dbReference type="Pfam" id="PF23603"/>
    </source>
</evidence>
<dbReference type="InterPro" id="IPR009057">
    <property type="entry name" value="Homeodomain-like_sf"/>
</dbReference>
<evidence type="ECO:0000256" key="1">
    <source>
        <dbReference type="ARBA" id="ARBA00023125"/>
    </source>
</evidence>
<dbReference type="Gene3D" id="1.10.246.220">
    <property type="match status" value="1"/>
</dbReference>
<dbReference type="GO" id="GO:0043565">
    <property type="term" value="F:sequence-specific DNA binding"/>
    <property type="evidence" value="ECO:0007669"/>
    <property type="project" value="UniProtKB-ARBA"/>
</dbReference>
<dbReference type="Pfam" id="PF23603">
    <property type="entry name" value="Ubiquitin_TPR1"/>
    <property type="match status" value="1"/>
</dbReference>
<evidence type="ECO:0000313" key="4">
    <source>
        <dbReference type="EMBL" id="KAK4741848.1"/>
    </source>
</evidence>
<feature type="compositionally biased region" description="Basic residues" evidence="2">
    <location>
        <begin position="254"/>
        <end position="264"/>
    </location>
</feature>
<keyword evidence="1" id="KW-0238">DNA-binding</keyword>
<evidence type="ECO:0000313" key="5">
    <source>
        <dbReference type="Proteomes" id="UP001345219"/>
    </source>
</evidence>
<dbReference type="InterPro" id="IPR029058">
    <property type="entry name" value="AB_hydrolase_fold"/>
</dbReference>
<proteinExistence type="predicted"/>
<dbReference type="Proteomes" id="UP001345219">
    <property type="component" value="Chromosome 19"/>
</dbReference>
<comment type="caution">
    <text evidence="4">The sequence shown here is derived from an EMBL/GenBank/DDBJ whole genome shotgun (WGS) entry which is preliminary data.</text>
</comment>
<evidence type="ECO:0000256" key="2">
    <source>
        <dbReference type="SAM" id="MobiDB-lite"/>
    </source>
</evidence>
<gene>
    <name evidence="4" type="ORF">SAY87_025436</name>
</gene>
<dbReference type="CDD" id="cd11660">
    <property type="entry name" value="SANT_TRF"/>
    <property type="match status" value="1"/>
</dbReference>
<dbReference type="PANTHER" id="PTHR21717">
    <property type="entry name" value="TELOMERIC REPEAT BINDING PROTEIN"/>
    <property type="match status" value="1"/>
</dbReference>
<sequence length="545" mass="61234">MVVEALSAILGGGVCIGVLLQGKKVKNDCCRVGFLMIMNLIIWISQSNPTLLPLQLKVLDFLMFHFPAVHLILVLGSDAHQEALKLLKESYGINRAKLDGNDYHDSVYPIVMPIDENLVDSDPLAVVPTINSSEAFPMFPVNQELEHSKAVFVAEVEALIQAVEKLGTGRWRDIKEQVFDVVKHRTYVDLKGLKRSNQGLQPSFSHECLLCVYAEWLQVVKGIRAPTRPERTEPEVGWVCSCPTTLKTGPTGQKVRRKRGQKTRKVTDPTIDGNAAVPLAHGMALISDELSEVQYLTSRHVLYRPNPRYPIVFFSVQSLQRTCKGQYRFCDPSNADCLRDIITYVQARHAFIIIYTSIDLHMWLKVVTARLRSSWSSPIILSFQCVVGLGTNQILEPLCPFAAPRPGRVMGGEALGKVRFLIEQVFRDDPPAPAPPDSSCQSYGYKLAPKWINDEDVQDGSSRHKGKYTNDIPSSLQYHANLSRHGCRSLIYREEATSLLHIAYNLISGELLRKDPSGVFKKGLRTRLRSFWNGKDLYVVYFGRT</sequence>
<dbReference type="AlphaFoldDB" id="A0AAN7JGQ5"/>
<dbReference type="Gene3D" id="3.40.50.1820">
    <property type="entry name" value="alpha/beta hydrolase"/>
    <property type="match status" value="1"/>
</dbReference>
<dbReference type="InterPro" id="IPR031105">
    <property type="entry name" value="TRP_plant"/>
</dbReference>
<protein>
    <recommendedName>
        <fullName evidence="3">Telomere repeat-binding protein 1-6-like ubiquitin-like domain-containing protein</fullName>
    </recommendedName>
</protein>
<reference evidence="4 5" key="1">
    <citation type="journal article" date="2023" name="Hortic Res">
        <title>Pangenome of water caltrop reveals structural variations and asymmetric subgenome divergence after allopolyploidization.</title>
        <authorList>
            <person name="Zhang X."/>
            <person name="Chen Y."/>
            <person name="Wang L."/>
            <person name="Yuan Y."/>
            <person name="Fang M."/>
            <person name="Shi L."/>
            <person name="Lu R."/>
            <person name="Comes H.P."/>
            <person name="Ma Y."/>
            <person name="Chen Y."/>
            <person name="Huang G."/>
            <person name="Zhou Y."/>
            <person name="Zheng Z."/>
            <person name="Qiu Y."/>
        </authorList>
    </citation>
    <scope>NUCLEOTIDE SEQUENCE [LARGE SCALE GENOMIC DNA]</scope>
    <source>
        <tissue evidence="4">Roots</tissue>
    </source>
</reference>
<dbReference type="SUPFAM" id="SSF46689">
    <property type="entry name" value="Homeodomain-like"/>
    <property type="match status" value="1"/>
</dbReference>
<dbReference type="InterPro" id="IPR057625">
    <property type="entry name" value="TPR1-6-like_ubiquitin"/>
</dbReference>
<feature type="domain" description="Telomere repeat-binding protein 1-6-like ubiquitin-like" evidence="3">
    <location>
        <begin position="2"/>
        <end position="28"/>
    </location>
</feature>
<name>A0AAN7JGQ5_9MYRT</name>
<organism evidence="4 5">
    <name type="scientific">Trapa incisa</name>
    <dbReference type="NCBI Taxonomy" id="236973"/>
    <lineage>
        <taxon>Eukaryota</taxon>
        <taxon>Viridiplantae</taxon>
        <taxon>Streptophyta</taxon>
        <taxon>Embryophyta</taxon>
        <taxon>Tracheophyta</taxon>
        <taxon>Spermatophyta</taxon>
        <taxon>Magnoliopsida</taxon>
        <taxon>eudicotyledons</taxon>
        <taxon>Gunneridae</taxon>
        <taxon>Pentapetalae</taxon>
        <taxon>rosids</taxon>
        <taxon>malvids</taxon>
        <taxon>Myrtales</taxon>
        <taxon>Lythraceae</taxon>
        <taxon>Trapa</taxon>
    </lineage>
</organism>
<feature type="region of interest" description="Disordered" evidence="2">
    <location>
        <begin position="249"/>
        <end position="268"/>
    </location>
</feature>
<keyword evidence="5" id="KW-1185">Reference proteome</keyword>
<dbReference type="PANTHER" id="PTHR21717:SF70">
    <property type="entry name" value="TELOMERE REPEAT-BINDING PROTEIN 2-RELATED"/>
    <property type="match status" value="1"/>
</dbReference>
<dbReference type="EMBL" id="JAXIOK010000024">
    <property type="protein sequence ID" value="KAK4741848.1"/>
    <property type="molecule type" value="Genomic_DNA"/>
</dbReference>
<accession>A0AAN7JGQ5</accession>